<name>A0A2B4RVK5_STYPI</name>
<dbReference type="SMART" id="SM00426">
    <property type="entry name" value="TEA"/>
    <property type="match status" value="1"/>
</dbReference>
<dbReference type="Pfam" id="PF15511">
    <property type="entry name" value="CENP-T_C"/>
    <property type="match status" value="1"/>
</dbReference>
<feature type="region of interest" description="Disordered" evidence="15">
    <location>
        <begin position="99"/>
        <end position="123"/>
    </location>
</feature>
<feature type="domain" description="TEA" evidence="16">
    <location>
        <begin position="498"/>
        <end position="574"/>
    </location>
</feature>
<comment type="subcellular location">
    <subcellularLocation>
        <location evidence="1">Chromosome</location>
    </subcellularLocation>
    <subcellularLocation>
        <location evidence="2 13">Nucleus</location>
        <location evidence="2 13">Nucleoplasm</location>
    </subcellularLocation>
</comment>
<dbReference type="Gene3D" id="6.10.20.40">
    <property type="entry name" value="TEA/ATTS domain"/>
    <property type="match status" value="1"/>
</dbReference>
<sequence length="788" mass="87844">MEDIDEATPRGIIRGVLTTENVSQSVRALKSKKTPRTQNVRETPTDPPSHTSHSQVASRLLTRSSRNRKRKTVPGTTPSDSATPRTLIAGFLQTAPVTRSVVKGQRQKTVEQDTKRSSRLSVEAGDNTPRTIIQNFLREALTETPVEPVLPESSDAVDQEKSLQSSEQEKLSSLALSGVVDDQMTEADDLMFASTSSHSADNTTHVEATALMVLDSYIEMDNATGMGSTQGTQREVDSLLSLRSLQEDTERTGNGMQTSRPWRELVTPQLPFNVSLPGSEKLEHARNVKEESSKGKRPLFEGKPPKGKEGTKVPKKPTGPRMPPSLIKSVFQHFSQAKVSKEALETVENGSNLFFKQVSSDLMAYCKHAHRSTIELADVELLMKRQGFITDKQSLDSLVEKRIKDSQLSASINQKLVESGERERLKELLRTKLIECGWRDKLRSHCKDVIKQKGLENVTVDDLVAEITPKGRDMDSENVSILSFYSEMKLVVLIYDMSGEAEGLWTGEIETSFQEALAIYPPCGRQKIMLSTKDKMYGRNELIARYILMKTGKVRTRKQVASHIQVLARKKIRQFQSRIKEKTYINDGLQEMMTMSSAEILSPVVHHGSEGYEAPSCSDIPPGLPPALLPCYSTPGPSQHGQLMVEIPRARTPPKLQFPLIPREHIPGIPEFTPPRTPSHKLETNFRESTFQSSLTWEVPDITQELSYRETQEELSPKSGISGSHSNGNMWRSIPEVIYSTRCKEEPVISTCVLGVSASSTLPETPTFDDYLVYDADQTCPSIDFSDM</sequence>
<dbReference type="GO" id="GO:0035329">
    <property type="term" value="P:hippo signaling"/>
    <property type="evidence" value="ECO:0007669"/>
    <property type="project" value="TreeGrafter"/>
</dbReference>
<dbReference type="InterPro" id="IPR038212">
    <property type="entry name" value="TF_EnY2_sf"/>
</dbReference>
<evidence type="ECO:0000313" key="18">
    <source>
        <dbReference type="Proteomes" id="UP000225706"/>
    </source>
</evidence>
<dbReference type="InterPro" id="IPR038096">
    <property type="entry name" value="TEA/ATTS_sf"/>
</dbReference>
<feature type="compositionally biased region" description="Polar residues" evidence="15">
    <location>
        <begin position="74"/>
        <end position="84"/>
    </location>
</feature>
<dbReference type="CDD" id="cd22920">
    <property type="entry name" value="HFD_CENP-T"/>
    <property type="match status" value="1"/>
</dbReference>
<keyword evidence="6 13" id="KW-0156">Chromatin regulator</keyword>
<dbReference type="GO" id="GO:0006325">
    <property type="term" value="P:chromatin organization"/>
    <property type="evidence" value="ECO:0007669"/>
    <property type="project" value="UniProtKB-KW"/>
</dbReference>
<evidence type="ECO:0000256" key="13">
    <source>
        <dbReference type="HAMAP-Rule" id="MF_03046"/>
    </source>
</evidence>
<dbReference type="GO" id="GO:0005643">
    <property type="term" value="C:nuclear pore"/>
    <property type="evidence" value="ECO:0007669"/>
    <property type="project" value="UniProtKB-UniRule"/>
</dbReference>
<evidence type="ECO:0000256" key="15">
    <source>
        <dbReference type="SAM" id="MobiDB-lite"/>
    </source>
</evidence>
<evidence type="ECO:0000256" key="3">
    <source>
        <dbReference type="ARBA" id="ARBA00022448"/>
    </source>
</evidence>
<accession>A0A2B4RVK5</accession>
<dbReference type="STRING" id="50429.A0A2B4RVK5"/>
<evidence type="ECO:0000256" key="10">
    <source>
        <dbReference type="ARBA" id="ARBA00023159"/>
    </source>
</evidence>
<evidence type="ECO:0000256" key="1">
    <source>
        <dbReference type="ARBA" id="ARBA00004286"/>
    </source>
</evidence>
<dbReference type="GO" id="GO:0071819">
    <property type="term" value="C:DUBm complex"/>
    <property type="evidence" value="ECO:0007669"/>
    <property type="project" value="UniProtKB-UniRule"/>
</dbReference>
<dbReference type="Gene3D" id="1.10.20.10">
    <property type="entry name" value="Histone, subunit A"/>
    <property type="match status" value="1"/>
</dbReference>
<dbReference type="Pfam" id="PF10163">
    <property type="entry name" value="EnY2"/>
    <property type="match status" value="1"/>
</dbReference>
<evidence type="ECO:0000256" key="12">
    <source>
        <dbReference type="ARBA" id="ARBA00023242"/>
    </source>
</evidence>
<evidence type="ECO:0000256" key="7">
    <source>
        <dbReference type="ARBA" id="ARBA00022927"/>
    </source>
</evidence>
<dbReference type="InterPro" id="IPR050937">
    <property type="entry name" value="TEC1_TEAD_TF"/>
</dbReference>
<feature type="region of interest" description="Disordered" evidence="15">
    <location>
        <begin position="1"/>
        <end position="85"/>
    </location>
</feature>
<dbReference type="GO" id="GO:0005654">
    <property type="term" value="C:nucleoplasm"/>
    <property type="evidence" value="ECO:0007669"/>
    <property type="project" value="UniProtKB-SubCell"/>
</dbReference>
<dbReference type="PRINTS" id="PR00065">
    <property type="entry name" value="TEADOMAIN"/>
</dbReference>
<feature type="compositionally biased region" description="Polar residues" evidence="15">
    <location>
        <begin position="36"/>
        <end position="64"/>
    </location>
</feature>
<evidence type="ECO:0000256" key="2">
    <source>
        <dbReference type="ARBA" id="ARBA00004642"/>
    </source>
</evidence>
<keyword evidence="4" id="KW-0158">Chromosome</keyword>
<evidence type="ECO:0000313" key="17">
    <source>
        <dbReference type="EMBL" id="PFX20348.1"/>
    </source>
</evidence>
<dbReference type="GO" id="GO:0005667">
    <property type="term" value="C:transcription regulator complex"/>
    <property type="evidence" value="ECO:0007669"/>
    <property type="project" value="TreeGrafter"/>
</dbReference>
<evidence type="ECO:0000256" key="6">
    <source>
        <dbReference type="ARBA" id="ARBA00022853"/>
    </source>
</evidence>
<dbReference type="EMBL" id="LSMT01000321">
    <property type="protein sequence ID" value="PFX20348.1"/>
    <property type="molecule type" value="Genomic_DNA"/>
</dbReference>
<dbReference type="SUPFAM" id="SSF47113">
    <property type="entry name" value="Histone-fold"/>
    <property type="match status" value="1"/>
</dbReference>
<dbReference type="GO" id="GO:0006406">
    <property type="term" value="P:mRNA export from nucleus"/>
    <property type="evidence" value="ECO:0007669"/>
    <property type="project" value="UniProtKB-UniRule"/>
</dbReference>
<keyword evidence="11 13" id="KW-0804">Transcription</keyword>
<protein>
    <recommendedName>
        <fullName evidence="13">Transcription and mRNA export factor ENY2</fullName>
    </recommendedName>
    <alternativeName>
        <fullName evidence="13">Enhancer of yellow 2 transcription factor homolog</fullName>
    </alternativeName>
</protein>
<keyword evidence="9 13" id="KW-0805">Transcription regulation</keyword>
<dbReference type="GO" id="GO:0003713">
    <property type="term" value="F:transcription coactivator activity"/>
    <property type="evidence" value="ECO:0007669"/>
    <property type="project" value="UniProtKB-UniRule"/>
</dbReference>
<keyword evidence="18" id="KW-1185">Reference proteome</keyword>
<evidence type="ECO:0000256" key="4">
    <source>
        <dbReference type="ARBA" id="ARBA00022454"/>
    </source>
</evidence>
<comment type="subunit">
    <text evidence="13">Component of the nuclear pore complex (NPC)-associated TREX-2 complex (transcription and export complex 2). Component of the SAGA transcription coactivator-HAT complex. Within the SAGA complex, participates to a subcomplex of SAGA called the DUB module (deubiquitination module).</text>
</comment>
<keyword evidence="8 13" id="KW-0811">Translocation</keyword>
<gene>
    <name evidence="17" type="primary">TEAD1</name>
    <name evidence="17" type="ORF">AWC38_SpisGene15233</name>
</gene>
<dbReference type="Pfam" id="PF01285">
    <property type="entry name" value="TEA"/>
    <property type="match status" value="1"/>
</dbReference>
<dbReference type="PANTHER" id="PTHR11834:SF4">
    <property type="entry name" value="TRANSCRIPTIONAL ENHANCER FACTOR TEF-1"/>
    <property type="match status" value="1"/>
</dbReference>
<dbReference type="GO" id="GO:0000981">
    <property type="term" value="F:DNA-binding transcription factor activity, RNA polymerase II-specific"/>
    <property type="evidence" value="ECO:0007669"/>
    <property type="project" value="TreeGrafter"/>
</dbReference>
<feature type="DNA-binding region" description="TEA" evidence="14">
    <location>
        <begin position="498"/>
        <end position="574"/>
    </location>
</feature>
<dbReference type="FunFam" id="1.10.246.140:FF:000001">
    <property type="entry name" value="Transcription and mRNA export factor ENY2"/>
    <property type="match status" value="1"/>
</dbReference>
<keyword evidence="5 13" id="KW-0509">mRNA transport</keyword>
<dbReference type="GO" id="GO:0006368">
    <property type="term" value="P:transcription elongation by RNA polymerase II"/>
    <property type="evidence" value="ECO:0007669"/>
    <property type="project" value="UniProtKB-UniRule"/>
</dbReference>
<feature type="compositionally biased region" description="Basic and acidic residues" evidence="15">
    <location>
        <begin position="280"/>
        <end position="312"/>
    </location>
</feature>
<dbReference type="GO" id="GO:0046982">
    <property type="term" value="F:protein heterodimerization activity"/>
    <property type="evidence" value="ECO:0007669"/>
    <property type="project" value="InterPro"/>
</dbReference>
<keyword evidence="7 13" id="KW-0653">Protein transport</keyword>
<dbReference type="GO" id="GO:0000978">
    <property type="term" value="F:RNA polymerase II cis-regulatory region sequence-specific DNA binding"/>
    <property type="evidence" value="ECO:0007669"/>
    <property type="project" value="TreeGrafter"/>
</dbReference>
<keyword evidence="12 13" id="KW-0539">Nucleus</keyword>
<dbReference type="Proteomes" id="UP000225706">
    <property type="component" value="Unassembled WGS sequence"/>
</dbReference>
<dbReference type="OrthoDB" id="10006572at2759"/>
<proteinExistence type="inferred from homology"/>
<comment type="similarity">
    <text evidence="13">Belongs to the ENY2 family.</text>
</comment>
<dbReference type="InterPro" id="IPR009072">
    <property type="entry name" value="Histone-fold"/>
</dbReference>
<organism evidence="17 18">
    <name type="scientific">Stylophora pistillata</name>
    <name type="common">Smooth cauliflower coral</name>
    <dbReference type="NCBI Taxonomy" id="50429"/>
    <lineage>
        <taxon>Eukaryota</taxon>
        <taxon>Metazoa</taxon>
        <taxon>Cnidaria</taxon>
        <taxon>Anthozoa</taxon>
        <taxon>Hexacorallia</taxon>
        <taxon>Scleractinia</taxon>
        <taxon>Astrocoeniina</taxon>
        <taxon>Pocilloporidae</taxon>
        <taxon>Stylophora</taxon>
    </lineage>
</organism>
<evidence type="ECO:0000256" key="5">
    <source>
        <dbReference type="ARBA" id="ARBA00022816"/>
    </source>
</evidence>
<dbReference type="PANTHER" id="PTHR11834">
    <property type="entry name" value="TRANSCRIPTIONAL ENHANCER FACTOR TEF RELATED"/>
    <property type="match status" value="1"/>
</dbReference>
<keyword evidence="3 13" id="KW-0813">Transport</keyword>
<comment type="caution">
    <text evidence="17">The sequence shown here is derived from an EMBL/GenBank/DDBJ whole genome shotgun (WGS) entry which is preliminary data.</text>
</comment>
<dbReference type="GO" id="GO:0070390">
    <property type="term" value="C:transcription export complex 2"/>
    <property type="evidence" value="ECO:0007669"/>
    <property type="project" value="UniProtKB-UniRule"/>
</dbReference>
<dbReference type="GO" id="GO:0015031">
    <property type="term" value="P:protein transport"/>
    <property type="evidence" value="ECO:0007669"/>
    <property type="project" value="UniProtKB-KW"/>
</dbReference>
<dbReference type="GO" id="GO:0048568">
    <property type="term" value="P:embryonic organ development"/>
    <property type="evidence" value="ECO:0007669"/>
    <property type="project" value="TreeGrafter"/>
</dbReference>
<keyword evidence="10 13" id="KW-0010">Activator</keyword>
<dbReference type="InterPro" id="IPR018783">
    <property type="entry name" value="TF_ENY2"/>
</dbReference>
<reference evidence="18" key="1">
    <citation type="journal article" date="2017" name="bioRxiv">
        <title>Comparative analysis of the genomes of Stylophora pistillata and Acropora digitifera provides evidence for extensive differences between species of corals.</title>
        <authorList>
            <person name="Voolstra C.R."/>
            <person name="Li Y."/>
            <person name="Liew Y.J."/>
            <person name="Baumgarten S."/>
            <person name="Zoccola D."/>
            <person name="Flot J.-F."/>
            <person name="Tambutte S."/>
            <person name="Allemand D."/>
            <person name="Aranda M."/>
        </authorList>
    </citation>
    <scope>NUCLEOTIDE SEQUENCE [LARGE SCALE GENOMIC DNA]</scope>
</reference>
<evidence type="ECO:0000256" key="14">
    <source>
        <dbReference type="PROSITE-ProRule" id="PRU00505"/>
    </source>
</evidence>
<evidence type="ECO:0000256" key="8">
    <source>
        <dbReference type="ARBA" id="ARBA00023010"/>
    </source>
</evidence>
<feature type="region of interest" description="Disordered" evidence="15">
    <location>
        <begin position="145"/>
        <end position="170"/>
    </location>
</feature>
<dbReference type="InterPro" id="IPR000818">
    <property type="entry name" value="TEA/ATTS_dom"/>
</dbReference>
<comment type="function">
    <text evidence="13">Involved in mRNA export coupled transcription activation by association with both the TREX-2 and the SAGA complexes. The transcription regulatory histone acetylation (HAT) complex SAGA is a multiprotein complex that activates transcription by remodeling chromatin and mediating histone acetylation and deubiquitination. Within the SAGA complex, participates to a subcomplex that specifically deubiquitinates histones. The SAGA complex is recruited to specific gene promoters by activators, where it is required for transcription. The TREX-2 complex functions in docking export-competent ribonucleoprotein particles (mRNPs) to the nuclear entrance of the nuclear pore complex (nuclear basket). TREX-2 participates in mRNA export and accurate chromatin positioning in the nucleus by tethering genes to the nuclear periphery.</text>
</comment>
<dbReference type="Gene3D" id="1.10.246.140">
    <property type="match status" value="1"/>
</dbReference>
<evidence type="ECO:0000256" key="11">
    <source>
        <dbReference type="ARBA" id="ARBA00023163"/>
    </source>
</evidence>
<dbReference type="PROSITE" id="PS51088">
    <property type="entry name" value="TEA_2"/>
    <property type="match status" value="1"/>
</dbReference>
<dbReference type="GO" id="GO:0000124">
    <property type="term" value="C:SAGA complex"/>
    <property type="evidence" value="ECO:0007669"/>
    <property type="project" value="UniProtKB-UniRule"/>
</dbReference>
<evidence type="ECO:0000259" key="16">
    <source>
        <dbReference type="PROSITE" id="PS51088"/>
    </source>
</evidence>
<dbReference type="InterPro" id="IPR035425">
    <property type="entry name" value="CENP-T/H4_C"/>
</dbReference>
<dbReference type="AlphaFoldDB" id="A0A2B4RVK5"/>
<evidence type="ECO:0000256" key="9">
    <source>
        <dbReference type="ARBA" id="ARBA00023015"/>
    </source>
</evidence>
<feature type="region of interest" description="Disordered" evidence="15">
    <location>
        <begin position="273"/>
        <end position="323"/>
    </location>
</feature>
<dbReference type="HAMAP" id="MF_03046">
    <property type="entry name" value="ENY2_Sus1"/>
    <property type="match status" value="1"/>
</dbReference>